<dbReference type="EMBL" id="MHTS01000005">
    <property type="protein sequence ID" value="OHA64928.1"/>
    <property type="molecule type" value="Genomic_DNA"/>
</dbReference>
<gene>
    <name evidence="1" type="ORF">A2843_02675</name>
</gene>
<dbReference type="AlphaFoldDB" id="A0A1G2QX12"/>
<protein>
    <submittedName>
        <fullName evidence="1">Uncharacterized protein</fullName>
    </submittedName>
</protein>
<sequence>MVPPPSARLLLICRNGSKERNKAVHTLASVPDTLNELQYMILDFLLSVKLFLGLCSPPYSLP</sequence>
<name>A0A1G2QX12_9BACT</name>
<dbReference type="Proteomes" id="UP000178170">
    <property type="component" value="Unassembled WGS sequence"/>
</dbReference>
<evidence type="ECO:0000313" key="2">
    <source>
        <dbReference type="Proteomes" id="UP000178170"/>
    </source>
</evidence>
<evidence type="ECO:0000313" key="1">
    <source>
        <dbReference type="EMBL" id="OHA64928.1"/>
    </source>
</evidence>
<organism evidence="1 2">
    <name type="scientific">Candidatus Wildermuthbacteria bacterium RIFCSPHIGHO2_01_FULL_48_27b</name>
    <dbReference type="NCBI Taxonomy" id="1802447"/>
    <lineage>
        <taxon>Bacteria</taxon>
        <taxon>Candidatus Wildermuthiibacteriota</taxon>
    </lineage>
</organism>
<reference evidence="1 2" key="1">
    <citation type="journal article" date="2016" name="Nat. Commun.">
        <title>Thousands of microbial genomes shed light on interconnected biogeochemical processes in an aquifer system.</title>
        <authorList>
            <person name="Anantharaman K."/>
            <person name="Brown C.T."/>
            <person name="Hug L.A."/>
            <person name="Sharon I."/>
            <person name="Castelle C.J."/>
            <person name="Probst A.J."/>
            <person name="Thomas B.C."/>
            <person name="Singh A."/>
            <person name="Wilkins M.J."/>
            <person name="Karaoz U."/>
            <person name="Brodie E.L."/>
            <person name="Williams K.H."/>
            <person name="Hubbard S.S."/>
            <person name="Banfield J.F."/>
        </authorList>
    </citation>
    <scope>NUCLEOTIDE SEQUENCE [LARGE SCALE GENOMIC DNA]</scope>
</reference>
<comment type="caution">
    <text evidence="1">The sequence shown here is derived from an EMBL/GenBank/DDBJ whole genome shotgun (WGS) entry which is preliminary data.</text>
</comment>
<proteinExistence type="predicted"/>
<accession>A0A1G2QX12</accession>